<evidence type="ECO:0000313" key="2">
    <source>
        <dbReference type="Proteomes" id="UP000503640"/>
    </source>
</evidence>
<reference evidence="2" key="1">
    <citation type="journal article" date="2020" name="Appl. Environ. Microbiol.">
        <title>Diazotrophic Anaeromyxobacter Isolates from Soils.</title>
        <authorList>
            <person name="Masuda Y."/>
            <person name="Yamanaka H."/>
            <person name="Xu Z.X."/>
            <person name="Shiratori Y."/>
            <person name="Aono T."/>
            <person name="Amachi S."/>
            <person name="Senoo K."/>
            <person name="Itoh H."/>
        </authorList>
    </citation>
    <scope>NUCLEOTIDE SEQUENCE [LARGE SCALE GENOMIC DNA]</scope>
    <source>
        <strain evidence="2">R267</strain>
    </source>
</reference>
<protein>
    <submittedName>
        <fullName evidence="1">Uncharacterized protein</fullName>
    </submittedName>
</protein>
<sequence length="69" mass="7617">MGVELVETGFTRALRDQAIVDAQLPAATRSVKADGVRGWVYPVRSRLGDLFTLFLWFDGSAYQTAAPTR</sequence>
<gene>
    <name evidence="1" type="ORF">AMYX_07850</name>
</gene>
<dbReference type="AlphaFoldDB" id="A0A7I9VI21"/>
<comment type="caution">
    <text evidence="1">The sequence shown here is derived from an EMBL/GenBank/DDBJ whole genome shotgun (WGS) entry which is preliminary data.</text>
</comment>
<dbReference type="RefSeq" id="WP_235969442.1">
    <property type="nucleotide sequence ID" value="NZ_BJTG01000002.1"/>
</dbReference>
<proteinExistence type="predicted"/>
<dbReference type="Proteomes" id="UP000503640">
    <property type="component" value="Unassembled WGS sequence"/>
</dbReference>
<dbReference type="EMBL" id="BJTG01000002">
    <property type="protein sequence ID" value="GEJ56044.1"/>
    <property type="molecule type" value="Genomic_DNA"/>
</dbReference>
<evidence type="ECO:0000313" key="1">
    <source>
        <dbReference type="EMBL" id="GEJ56044.1"/>
    </source>
</evidence>
<organism evidence="1 2">
    <name type="scientific">Anaeromyxobacter diazotrophicus</name>
    <dbReference type="NCBI Taxonomy" id="2590199"/>
    <lineage>
        <taxon>Bacteria</taxon>
        <taxon>Pseudomonadati</taxon>
        <taxon>Myxococcota</taxon>
        <taxon>Myxococcia</taxon>
        <taxon>Myxococcales</taxon>
        <taxon>Cystobacterineae</taxon>
        <taxon>Anaeromyxobacteraceae</taxon>
        <taxon>Anaeromyxobacter</taxon>
    </lineage>
</organism>
<name>A0A7I9VI21_9BACT</name>
<accession>A0A7I9VI21</accession>
<keyword evidence="2" id="KW-1185">Reference proteome</keyword>